<dbReference type="InterPro" id="IPR036291">
    <property type="entry name" value="NAD(P)-bd_dom_sf"/>
</dbReference>
<comment type="similarity">
    <text evidence="2">Belongs to the D-isomer specific 2-hydroxyacid dehydrogenase family.</text>
</comment>
<dbReference type="SUPFAM" id="SSF51735">
    <property type="entry name" value="NAD(P)-binding Rossmann-fold domains"/>
    <property type="match status" value="1"/>
</dbReference>
<dbReference type="InterPro" id="IPR006139">
    <property type="entry name" value="D-isomer_2_OHA_DH_cat_dom"/>
</dbReference>
<keyword evidence="1 2" id="KW-0560">Oxidoreductase</keyword>
<dbReference type="InterPro" id="IPR006140">
    <property type="entry name" value="D-isomer_DH_NAD-bd"/>
</dbReference>
<dbReference type="GO" id="GO:0005829">
    <property type="term" value="C:cytosol"/>
    <property type="evidence" value="ECO:0007669"/>
    <property type="project" value="TreeGrafter"/>
</dbReference>
<organism evidence="5 6">
    <name type="scientific">Cyanidium caldarium</name>
    <name type="common">Red alga</name>
    <dbReference type="NCBI Taxonomy" id="2771"/>
    <lineage>
        <taxon>Eukaryota</taxon>
        <taxon>Rhodophyta</taxon>
        <taxon>Bangiophyceae</taxon>
        <taxon>Cyanidiales</taxon>
        <taxon>Cyanidiaceae</taxon>
        <taxon>Cyanidium</taxon>
    </lineage>
</organism>
<dbReference type="SUPFAM" id="SSF52283">
    <property type="entry name" value="Formate/glycerate dehydrogenase catalytic domain-like"/>
    <property type="match status" value="1"/>
</dbReference>
<proteinExistence type="inferred from homology"/>
<dbReference type="GO" id="GO:0030267">
    <property type="term" value="F:glyoxylate reductase (NADPH) activity"/>
    <property type="evidence" value="ECO:0007669"/>
    <property type="project" value="TreeGrafter"/>
</dbReference>
<dbReference type="InterPro" id="IPR050223">
    <property type="entry name" value="D-isomer_2-hydroxyacid_DH"/>
</dbReference>
<feature type="domain" description="D-isomer specific 2-hydroxyacid dehydrogenase catalytic" evidence="3">
    <location>
        <begin position="58"/>
        <end position="383"/>
    </location>
</feature>
<feature type="domain" description="D-isomer specific 2-hydroxyacid dehydrogenase NAD-binding" evidence="4">
    <location>
        <begin position="169"/>
        <end position="352"/>
    </location>
</feature>
<comment type="caution">
    <text evidence="5">The sequence shown here is derived from an EMBL/GenBank/DDBJ whole genome shotgun (WGS) entry which is preliminary data.</text>
</comment>
<name>A0AAV9IYH8_CYACA</name>
<gene>
    <name evidence="5" type="ORF">CDCA_CDCA11G3175</name>
</gene>
<reference evidence="5 6" key="1">
    <citation type="submission" date="2022-07" db="EMBL/GenBank/DDBJ databases">
        <title>Genome-wide signatures of adaptation to extreme environments.</title>
        <authorList>
            <person name="Cho C.H."/>
            <person name="Yoon H.S."/>
        </authorList>
    </citation>
    <scope>NUCLEOTIDE SEQUENCE [LARGE SCALE GENOMIC DNA]</scope>
    <source>
        <strain evidence="5 6">DBV 063 E5</strain>
    </source>
</reference>
<evidence type="ECO:0000313" key="6">
    <source>
        <dbReference type="Proteomes" id="UP001301350"/>
    </source>
</evidence>
<dbReference type="GO" id="GO:0051287">
    <property type="term" value="F:NAD binding"/>
    <property type="evidence" value="ECO:0007669"/>
    <property type="project" value="InterPro"/>
</dbReference>
<dbReference type="PROSITE" id="PS00671">
    <property type="entry name" value="D_2_HYDROXYACID_DH_3"/>
    <property type="match status" value="1"/>
</dbReference>
<keyword evidence="6" id="KW-1185">Reference proteome</keyword>
<dbReference type="AlphaFoldDB" id="A0AAV9IYH8"/>
<dbReference type="InterPro" id="IPR029753">
    <property type="entry name" value="D-isomer_DH_CS"/>
</dbReference>
<dbReference type="Proteomes" id="UP001301350">
    <property type="component" value="Unassembled WGS sequence"/>
</dbReference>
<dbReference type="Pfam" id="PF02826">
    <property type="entry name" value="2-Hacid_dh_C"/>
    <property type="match status" value="1"/>
</dbReference>
<dbReference type="CDD" id="cd05301">
    <property type="entry name" value="GDH"/>
    <property type="match status" value="1"/>
</dbReference>
<protein>
    <submittedName>
        <fullName evidence="5">Uncharacterized protein</fullName>
    </submittedName>
</protein>
<evidence type="ECO:0000256" key="1">
    <source>
        <dbReference type="ARBA" id="ARBA00023002"/>
    </source>
</evidence>
<dbReference type="PANTHER" id="PTHR10996:SF277">
    <property type="entry name" value="GLYOXYLATE REDUCTASE_HYDROXYPYRUVATE REDUCTASE"/>
    <property type="match status" value="1"/>
</dbReference>
<evidence type="ECO:0000256" key="2">
    <source>
        <dbReference type="RuleBase" id="RU003719"/>
    </source>
</evidence>
<evidence type="ECO:0000259" key="4">
    <source>
        <dbReference type="Pfam" id="PF02826"/>
    </source>
</evidence>
<dbReference type="Gene3D" id="3.40.50.720">
    <property type="entry name" value="NAD(P)-binding Rossmann-like Domain"/>
    <property type="match status" value="2"/>
</dbReference>
<dbReference type="EMBL" id="JANCYW010000011">
    <property type="protein sequence ID" value="KAK4537150.1"/>
    <property type="molecule type" value="Genomic_DNA"/>
</dbReference>
<evidence type="ECO:0000259" key="3">
    <source>
        <dbReference type="Pfam" id="PF00389"/>
    </source>
</evidence>
<dbReference type="Pfam" id="PF00389">
    <property type="entry name" value="2-Hacid_dh"/>
    <property type="match status" value="1"/>
</dbReference>
<dbReference type="GO" id="GO:0016618">
    <property type="term" value="F:hydroxypyruvate reductase [NAD(P)H] activity"/>
    <property type="evidence" value="ECO:0007669"/>
    <property type="project" value="TreeGrafter"/>
</dbReference>
<evidence type="ECO:0000313" key="5">
    <source>
        <dbReference type="EMBL" id="KAK4537150.1"/>
    </source>
</evidence>
<dbReference type="FunFam" id="3.40.50.720:FF:000026">
    <property type="entry name" value="Glyoxylate/hydroxypyruvate reductase B"/>
    <property type="match status" value="1"/>
</dbReference>
<accession>A0AAV9IYH8</accession>
<sequence>MAWSVPLHSAIHRHWTVVLQPKRYHSLRAAVRSGHRRLLSTFSRTAGARPIMSSGQRVLITRRLPDSMLDTIRKQLPGVTLAMHDAEQEAMAREEMERALRQGVDAVVCVIGDRIDAPLLQCDAEQRLKVVATVSVGYNHIDVAACRARGIAVGHTPDVLTDTTADLAVGLLLATARRFREALQAVETPGAWSSSWSLEWLCGADVHHKTVGIVGLGRIGAAVAHRLHHGFGCHILYHGPRDKPQEAAALGPAEFVASLPQLLQRSDFVLPFCPLTPETYHLFGADLFAHMKPSAMLINVSRGEIVNHDDLIQALERRQLAAYGADVTEPEPFPADHPLLRRPNVTILPHIGSASHATRAAMAAMTVDNVVAGLRGLPLPHAVDAGGNT</sequence>
<dbReference type="PANTHER" id="PTHR10996">
    <property type="entry name" value="2-HYDROXYACID DEHYDROGENASE-RELATED"/>
    <property type="match status" value="1"/>
</dbReference>